<feature type="transmembrane region" description="Helical" evidence="1">
    <location>
        <begin position="95"/>
        <end position="116"/>
    </location>
</feature>
<reference evidence="2 3" key="1">
    <citation type="submission" date="2020-04" db="EMBL/GenBank/DDBJ databases">
        <title>Zoogloea sp. G-4-1-14 isolated from soil.</title>
        <authorList>
            <person name="Dahal R.H."/>
        </authorList>
    </citation>
    <scope>NUCLEOTIDE SEQUENCE [LARGE SCALE GENOMIC DNA]</scope>
    <source>
        <strain evidence="2 3">G-4-1-14</strain>
    </source>
</reference>
<feature type="transmembrane region" description="Helical" evidence="1">
    <location>
        <begin position="64"/>
        <end position="83"/>
    </location>
</feature>
<dbReference type="RefSeq" id="WP_169143867.1">
    <property type="nucleotide sequence ID" value="NZ_JABBGA010000001.1"/>
</dbReference>
<evidence type="ECO:0000313" key="2">
    <source>
        <dbReference type="EMBL" id="NML24218.1"/>
    </source>
</evidence>
<dbReference type="EMBL" id="JABBGA010000001">
    <property type="protein sequence ID" value="NML24218.1"/>
    <property type="molecule type" value="Genomic_DNA"/>
</dbReference>
<keyword evidence="1" id="KW-0812">Transmembrane</keyword>
<comment type="caution">
    <text evidence="2">The sequence shown here is derived from an EMBL/GenBank/DDBJ whole genome shotgun (WGS) entry which is preliminary data.</text>
</comment>
<sequence length="155" mass="17190">MHEALHQRPRKAVRPGRRQRLAAYWSSALLLASGTLWLIAHYLLPLPEFAARHPLETWAMRLHGAATLFGLAVFGSLWGNHLLPAWKQGRHRPHGGALALFWLLLILTGYGLYYLSDEEVRALAGTSHIALGAALPLGLAVHVSQAHRQRHTDPA</sequence>
<dbReference type="Proteomes" id="UP000580043">
    <property type="component" value="Unassembled WGS sequence"/>
</dbReference>
<keyword evidence="1" id="KW-0472">Membrane</keyword>
<proteinExistence type="predicted"/>
<evidence type="ECO:0000256" key="1">
    <source>
        <dbReference type="SAM" id="Phobius"/>
    </source>
</evidence>
<keyword evidence="3" id="KW-1185">Reference proteome</keyword>
<dbReference type="AlphaFoldDB" id="A0A848FWM5"/>
<gene>
    <name evidence="2" type="ORF">HHL15_00540</name>
</gene>
<keyword evidence="1" id="KW-1133">Transmembrane helix</keyword>
<feature type="transmembrane region" description="Helical" evidence="1">
    <location>
        <begin position="21"/>
        <end position="44"/>
    </location>
</feature>
<accession>A0A848FWM5</accession>
<name>A0A848FWM5_9RHOO</name>
<evidence type="ECO:0000313" key="3">
    <source>
        <dbReference type="Proteomes" id="UP000580043"/>
    </source>
</evidence>
<protein>
    <submittedName>
        <fullName evidence="2">DUF4405 domain-containing protein</fullName>
    </submittedName>
</protein>
<organism evidence="2 3">
    <name type="scientific">Zoogloea dura</name>
    <dbReference type="NCBI Taxonomy" id="2728840"/>
    <lineage>
        <taxon>Bacteria</taxon>
        <taxon>Pseudomonadati</taxon>
        <taxon>Pseudomonadota</taxon>
        <taxon>Betaproteobacteria</taxon>
        <taxon>Rhodocyclales</taxon>
        <taxon>Zoogloeaceae</taxon>
        <taxon>Zoogloea</taxon>
    </lineage>
</organism>
<feature type="transmembrane region" description="Helical" evidence="1">
    <location>
        <begin position="122"/>
        <end position="141"/>
    </location>
</feature>